<dbReference type="EMBL" id="JYDT01001875">
    <property type="protein sequence ID" value="KRY63937.1"/>
    <property type="molecule type" value="Genomic_DNA"/>
</dbReference>
<organism evidence="1 2">
    <name type="scientific">Trichinella pseudospiralis</name>
    <name type="common">Parasitic roundworm</name>
    <dbReference type="NCBI Taxonomy" id="6337"/>
    <lineage>
        <taxon>Eukaryota</taxon>
        <taxon>Metazoa</taxon>
        <taxon>Ecdysozoa</taxon>
        <taxon>Nematoda</taxon>
        <taxon>Enoplea</taxon>
        <taxon>Dorylaimia</taxon>
        <taxon>Trichinellida</taxon>
        <taxon>Trichinellidae</taxon>
        <taxon>Trichinella</taxon>
    </lineage>
</organism>
<dbReference type="AlphaFoldDB" id="A0A0V1DRA1"/>
<sequence>MALKTQRQASLCSPGCPGAHCEVQAGFELTNLAAFASQVLLLKACTTSARLI</sequence>
<keyword evidence="2" id="KW-1185">Reference proteome</keyword>
<comment type="caution">
    <text evidence="1">The sequence shown here is derived from an EMBL/GenBank/DDBJ whole genome shotgun (WGS) entry which is preliminary data.</text>
</comment>
<gene>
    <name evidence="1" type="ORF">T4D_16236</name>
</gene>
<proteinExistence type="predicted"/>
<name>A0A0V1DRA1_TRIPS</name>
<evidence type="ECO:0000313" key="1">
    <source>
        <dbReference type="EMBL" id="KRY63937.1"/>
    </source>
</evidence>
<evidence type="ECO:0000313" key="2">
    <source>
        <dbReference type="Proteomes" id="UP000054995"/>
    </source>
</evidence>
<dbReference type="Proteomes" id="UP000054995">
    <property type="component" value="Unassembled WGS sequence"/>
</dbReference>
<reference evidence="1 2" key="1">
    <citation type="submission" date="2015-01" db="EMBL/GenBank/DDBJ databases">
        <title>Evolution of Trichinella species and genotypes.</title>
        <authorList>
            <person name="Korhonen P.K."/>
            <person name="Edoardo P."/>
            <person name="Giuseppe L.R."/>
            <person name="Gasser R.B."/>
        </authorList>
    </citation>
    <scope>NUCLEOTIDE SEQUENCE [LARGE SCALE GENOMIC DNA]</scope>
    <source>
        <strain evidence="1">ISS470</strain>
    </source>
</reference>
<protein>
    <submittedName>
        <fullName evidence="1">Uncharacterized protein</fullName>
    </submittedName>
</protein>
<accession>A0A0V1DRA1</accession>